<evidence type="ECO:0000313" key="1">
    <source>
        <dbReference type="EMBL" id="KKN56636.1"/>
    </source>
</evidence>
<proteinExistence type="predicted"/>
<dbReference type="EMBL" id="LAZR01000836">
    <property type="protein sequence ID" value="KKN56636.1"/>
    <property type="molecule type" value="Genomic_DNA"/>
</dbReference>
<organism evidence="1">
    <name type="scientific">marine sediment metagenome</name>
    <dbReference type="NCBI Taxonomy" id="412755"/>
    <lineage>
        <taxon>unclassified sequences</taxon>
        <taxon>metagenomes</taxon>
        <taxon>ecological metagenomes</taxon>
    </lineage>
</organism>
<name>A0A0F9U5Q3_9ZZZZ</name>
<protein>
    <submittedName>
        <fullName evidence="1">Uncharacterized protein</fullName>
    </submittedName>
</protein>
<accession>A0A0F9U5Q3</accession>
<gene>
    <name evidence="1" type="ORF">LCGC14_0570480</name>
</gene>
<sequence length="70" mass="8056">MKRILKNLWAIGNYGNGQVAHRVVSDVRIVCGTLLNDQWLLVQEKETPKGKFECVRCEDHYRNKETAAVL</sequence>
<dbReference type="AlphaFoldDB" id="A0A0F9U5Q3"/>
<comment type="caution">
    <text evidence="1">The sequence shown here is derived from an EMBL/GenBank/DDBJ whole genome shotgun (WGS) entry which is preliminary data.</text>
</comment>
<reference evidence="1" key="1">
    <citation type="journal article" date="2015" name="Nature">
        <title>Complex archaea that bridge the gap between prokaryotes and eukaryotes.</title>
        <authorList>
            <person name="Spang A."/>
            <person name="Saw J.H."/>
            <person name="Jorgensen S.L."/>
            <person name="Zaremba-Niedzwiedzka K."/>
            <person name="Martijn J."/>
            <person name="Lind A.E."/>
            <person name="van Eijk R."/>
            <person name="Schleper C."/>
            <person name="Guy L."/>
            <person name="Ettema T.J."/>
        </authorList>
    </citation>
    <scope>NUCLEOTIDE SEQUENCE</scope>
</reference>